<accession>A0AAV7A2Y7</accession>
<proteinExistence type="predicted"/>
<reference evidence="1" key="1">
    <citation type="thesis" date="2020" institute="ProQuest LLC" country="789 East Eisenhower Parkway, Ann Arbor, MI, USA">
        <title>Comparative Genomics and Chromosome Evolution.</title>
        <authorList>
            <person name="Mudd A.B."/>
        </authorList>
    </citation>
    <scope>NUCLEOTIDE SEQUENCE</scope>
    <source>
        <strain evidence="1">237g6f4</strain>
        <tissue evidence="1">Blood</tissue>
    </source>
</reference>
<evidence type="ECO:0000313" key="1">
    <source>
        <dbReference type="EMBL" id="KAG8554174.1"/>
    </source>
</evidence>
<protein>
    <submittedName>
        <fullName evidence="1">Uncharacterized protein</fullName>
    </submittedName>
</protein>
<keyword evidence="2" id="KW-1185">Reference proteome</keyword>
<dbReference type="AlphaFoldDB" id="A0AAV7A2Y7"/>
<name>A0AAV7A2Y7_ENGPU</name>
<gene>
    <name evidence="1" type="ORF">GDO81_003700</name>
</gene>
<organism evidence="1 2">
    <name type="scientific">Engystomops pustulosus</name>
    <name type="common">Tungara frog</name>
    <name type="synonym">Physalaemus pustulosus</name>
    <dbReference type="NCBI Taxonomy" id="76066"/>
    <lineage>
        <taxon>Eukaryota</taxon>
        <taxon>Metazoa</taxon>
        <taxon>Chordata</taxon>
        <taxon>Craniata</taxon>
        <taxon>Vertebrata</taxon>
        <taxon>Euteleostomi</taxon>
        <taxon>Amphibia</taxon>
        <taxon>Batrachia</taxon>
        <taxon>Anura</taxon>
        <taxon>Neobatrachia</taxon>
        <taxon>Hyloidea</taxon>
        <taxon>Leptodactylidae</taxon>
        <taxon>Leiuperinae</taxon>
        <taxon>Engystomops</taxon>
    </lineage>
</organism>
<dbReference type="EMBL" id="WNYA01000010">
    <property type="protein sequence ID" value="KAG8554174.1"/>
    <property type="molecule type" value="Genomic_DNA"/>
</dbReference>
<sequence>MCVVEILGCSVLCVEGLSGFSSVLDPEWSICVIGEDHSNLDGDSRTKPA</sequence>
<evidence type="ECO:0000313" key="2">
    <source>
        <dbReference type="Proteomes" id="UP000824782"/>
    </source>
</evidence>
<dbReference type="Proteomes" id="UP000824782">
    <property type="component" value="Unassembled WGS sequence"/>
</dbReference>
<comment type="caution">
    <text evidence="1">The sequence shown here is derived from an EMBL/GenBank/DDBJ whole genome shotgun (WGS) entry which is preliminary data.</text>
</comment>